<feature type="domain" description="D-isomer specific 2-hydroxyacid dehydrogenase NAD-binding" evidence="3">
    <location>
        <begin position="107"/>
        <end position="278"/>
    </location>
</feature>
<keyword evidence="1" id="KW-0560">Oxidoreductase</keyword>
<evidence type="ECO:0000313" key="4">
    <source>
        <dbReference type="EMBL" id="MYZ49499.1"/>
    </source>
</evidence>
<dbReference type="SUPFAM" id="SSF51735">
    <property type="entry name" value="NAD(P)-binding Rossmann-fold domains"/>
    <property type="match status" value="1"/>
</dbReference>
<sequence>MPARILLVHFDPEPYRRLIAAAFPELELVVSDEAGAEAALPDADAVIAMGRWLNRDNVSRSPRLKWIQGLLAGTDHLTPLLEARPDIVLTSGRGAHGPQMAETVVLHMFAFYRRVPQLVRAQAESRWDRFIPRVLDGRTATILGMGAIAEHLAGVLKAFGMRVVGVTRTPRPVAGFDRVYPREELIAAVGEADFLVSLLPLSPETRRLVGADVFRAMRADAVFINVSRGGVVDEAALIAALREGRIAGAGLDVFEERVLPAGSPLWTMPNVFITPHIGGRSDRYAEGAMKVLLPNIGAFLRGDHAAMLNRVN</sequence>
<dbReference type="InterPro" id="IPR006140">
    <property type="entry name" value="D-isomer_DH_NAD-bd"/>
</dbReference>
<proteinExistence type="predicted"/>
<dbReference type="PANTHER" id="PTHR43333:SF1">
    <property type="entry name" value="D-ISOMER SPECIFIC 2-HYDROXYACID DEHYDROGENASE NAD-BINDING DOMAIN-CONTAINING PROTEIN"/>
    <property type="match status" value="1"/>
</dbReference>
<dbReference type="InterPro" id="IPR036291">
    <property type="entry name" value="NAD(P)-bd_dom_sf"/>
</dbReference>
<dbReference type="InterPro" id="IPR029753">
    <property type="entry name" value="D-isomer_DH_CS"/>
</dbReference>
<protein>
    <submittedName>
        <fullName evidence="4">D-2-hydroxyacid dehydrogenase</fullName>
    </submittedName>
</protein>
<dbReference type="AlphaFoldDB" id="A0A964T819"/>
<keyword evidence="5" id="KW-1185">Reference proteome</keyword>
<accession>A0A964T819</accession>
<evidence type="ECO:0000259" key="3">
    <source>
        <dbReference type="Pfam" id="PF02826"/>
    </source>
</evidence>
<comment type="caution">
    <text evidence="4">The sequence shown here is derived from an EMBL/GenBank/DDBJ whole genome shotgun (WGS) entry which is preliminary data.</text>
</comment>
<dbReference type="PROSITE" id="PS00671">
    <property type="entry name" value="D_2_HYDROXYACID_DH_3"/>
    <property type="match status" value="1"/>
</dbReference>
<dbReference type="PANTHER" id="PTHR43333">
    <property type="entry name" value="2-HACID_DH_C DOMAIN-CONTAINING PROTEIN"/>
    <property type="match status" value="1"/>
</dbReference>
<dbReference type="Proteomes" id="UP000773614">
    <property type="component" value="Unassembled WGS sequence"/>
</dbReference>
<reference evidence="4" key="1">
    <citation type="submission" date="2019-03" db="EMBL/GenBank/DDBJ databases">
        <title>Afifella sp. nov., isolated from activated sludge.</title>
        <authorList>
            <person name="Li Q."/>
            <person name="Liu Y."/>
        </authorList>
    </citation>
    <scope>NUCLEOTIDE SEQUENCE</scope>
    <source>
        <strain evidence="4">L72</strain>
    </source>
</reference>
<dbReference type="OrthoDB" id="9793626at2"/>
<dbReference type="GO" id="GO:0051287">
    <property type="term" value="F:NAD binding"/>
    <property type="evidence" value="ECO:0007669"/>
    <property type="project" value="InterPro"/>
</dbReference>
<dbReference type="RefSeq" id="WP_161141840.1">
    <property type="nucleotide sequence ID" value="NZ_SPKJ01000077.1"/>
</dbReference>
<dbReference type="CDD" id="cd05300">
    <property type="entry name" value="2-Hacid_dh_1"/>
    <property type="match status" value="1"/>
</dbReference>
<dbReference type="GO" id="GO:0016616">
    <property type="term" value="F:oxidoreductase activity, acting on the CH-OH group of donors, NAD or NADP as acceptor"/>
    <property type="evidence" value="ECO:0007669"/>
    <property type="project" value="UniProtKB-ARBA"/>
</dbReference>
<dbReference type="Gene3D" id="3.40.50.720">
    <property type="entry name" value="NAD(P)-binding Rossmann-like Domain"/>
    <property type="match status" value="2"/>
</dbReference>
<dbReference type="Pfam" id="PF02826">
    <property type="entry name" value="2-Hacid_dh_C"/>
    <property type="match status" value="1"/>
</dbReference>
<evidence type="ECO:0000256" key="2">
    <source>
        <dbReference type="ARBA" id="ARBA00023027"/>
    </source>
</evidence>
<name>A0A964T819_9HYPH</name>
<dbReference type="EMBL" id="SPKJ01000077">
    <property type="protein sequence ID" value="MYZ49499.1"/>
    <property type="molecule type" value="Genomic_DNA"/>
</dbReference>
<keyword evidence="2" id="KW-0520">NAD</keyword>
<dbReference type="SUPFAM" id="SSF52283">
    <property type="entry name" value="Formate/glycerate dehydrogenase catalytic domain-like"/>
    <property type="match status" value="1"/>
</dbReference>
<organism evidence="4 5">
    <name type="scientific">Propylenella binzhouense</name>
    <dbReference type="NCBI Taxonomy" id="2555902"/>
    <lineage>
        <taxon>Bacteria</taxon>
        <taxon>Pseudomonadati</taxon>
        <taxon>Pseudomonadota</taxon>
        <taxon>Alphaproteobacteria</taxon>
        <taxon>Hyphomicrobiales</taxon>
        <taxon>Propylenellaceae</taxon>
        <taxon>Propylenella</taxon>
    </lineage>
</organism>
<evidence type="ECO:0000313" key="5">
    <source>
        <dbReference type="Proteomes" id="UP000773614"/>
    </source>
</evidence>
<evidence type="ECO:0000256" key="1">
    <source>
        <dbReference type="ARBA" id="ARBA00023002"/>
    </source>
</evidence>
<gene>
    <name evidence="4" type="ORF">E4O86_17455</name>
</gene>